<dbReference type="EMBL" id="MVHS01000066">
    <property type="protein sequence ID" value="ORA65184.1"/>
    <property type="molecule type" value="Genomic_DNA"/>
</dbReference>
<evidence type="ECO:0000256" key="2">
    <source>
        <dbReference type="SAM" id="MobiDB-lite"/>
    </source>
</evidence>
<proteinExistence type="predicted"/>
<dbReference type="OrthoDB" id="3826775at2"/>
<protein>
    <submittedName>
        <fullName evidence="3">Uncharacterized protein</fullName>
    </submittedName>
</protein>
<evidence type="ECO:0000313" key="3">
    <source>
        <dbReference type="EMBL" id="ORA65184.1"/>
    </source>
</evidence>
<dbReference type="AlphaFoldDB" id="A0A1X0CYC2"/>
<organism evidence="3 4">
    <name type="scientific">Mycolicibacterium insubricum</name>
    <dbReference type="NCBI Taxonomy" id="444597"/>
    <lineage>
        <taxon>Bacteria</taxon>
        <taxon>Bacillati</taxon>
        <taxon>Actinomycetota</taxon>
        <taxon>Actinomycetes</taxon>
        <taxon>Mycobacteriales</taxon>
        <taxon>Mycobacteriaceae</taxon>
        <taxon>Mycolicibacterium</taxon>
    </lineage>
</organism>
<dbReference type="Gene3D" id="3.40.1000.10">
    <property type="entry name" value="Mog1/PsbP, alpha/beta/alpha sandwich"/>
    <property type="match status" value="1"/>
</dbReference>
<reference evidence="3 4" key="1">
    <citation type="submission" date="2016-12" db="EMBL/GenBank/DDBJ databases">
        <title>The new phylogeny of genus Mycobacterium.</title>
        <authorList>
            <person name="Tortoli E."/>
            <person name="Trovato A."/>
            <person name="Cirillo D.M."/>
        </authorList>
    </citation>
    <scope>NUCLEOTIDE SEQUENCE [LARGE SCALE GENOMIC DNA]</scope>
    <source>
        <strain evidence="3 4">DSM 45130</strain>
    </source>
</reference>
<dbReference type="RefSeq" id="WP_083033225.1">
    <property type="nucleotide sequence ID" value="NZ_AP022618.1"/>
</dbReference>
<dbReference type="Proteomes" id="UP000192801">
    <property type="component" value="Unassembled WGS sequence"/>
</dbReference>
<accession>A0A1X0CYC2</accession>
<keyword evidence="4" id="KW-1185">Reference proteome</keyword>
<keyword evidence="1" id="KW-0732">Signal</keyword>
<gene>
    <name evidence="3" type="ORF">BST26_19050</name>
</gene>
<dbReference type="InterPro" id="IPR019674">
    <property type="entry name" value="Lipoprotein_LpqN/LpqT-like"/>
</dbReference>
<feature type="region of interest" description="Disordered" evidence="2">
    <location>
        <begin position="29"/>
        <end position="63"/>
    </location>
</feature>
<evidence type="ECO:0000313" key="4">
    <source>
        <dbReference type="Proteomes" id="UP000192801"/>
    </source>
</evidence>
<feature type="compositionally biased region" description="Low complexity" evidence="2">
    <location>
        <begin position="40"/>
        <end position="58"/>
    </location>
</feature>
<sequence>MITATTTTTTRAGIAAAALCLVLVGCGSGNKSDEHKSETSKTSTSTSTSSGSPKPTTPAAKGAHRTIQDYIQENHIQETPLRQGDPGPAVNLPVPDGWQINDELPEAPYGAIVYSNSAVPSNPPRILAIFEKLTGNVDPEQLLALAPGELQNLEGYDGPSEGTRDTLGGYEAVQLGGHYNVKGKQGMVAQKTVVIPGSDGVYILQLNAYSDESEADILTTATDLVDKETTITQ</sequence>
<dbReference type="Pfam" id="PF10738">
    <property type="entry name" value="Lpp-LpqN"/>
    <property type="match status" value="1"/>
</dbReference>
<name>A0A1X0CYC2_9MYCO</name>
<evidence type="ECO:0000256" key="1">
    <source>
        <dbReference type="ARBA" id="ARBA00022729"/>
    </source>
</evidence>
<comment type="caution">
    <text evidence="3">The sequence shown here is derived from an EMBL/GenBank/DDBJ whole genome shotgun (WGS) entry which is preliminary data.</text>
</comment>